<dbReference type="STRING" id="1802214.A2908_01495"/>
<comment type="caution">
    <text evidence="1">The sequence shown here is derived from an EMBL/GenBank/DDBJ whole genome shotgun (WGS) entry which is preliminary data.</text>
</comment>
<dbReference type="Gene3D" id="3.20.20.80">
    <property type="entry name" value="Glycosidases"/>
    <property type="match status" value="1"/>
</dbReference>
<reference evidence="1 2" key="1">
    <citation type="journal article" date="2016" name="Nat. Commun.">
        <title>Thousands of microbial genomes shed light on interconnected biogeochemical processes in an aquifer system.</title>
        <authorList>
            <person name="Anantharaman K."/>
            <person name="Brown C.T."/>
            <person name="Hug L.A."/>
            <person name="Sharon I."/>
            <person name="Castelle C.J."/>
            <person name="Probst A.J."/>
            <person name="Thomas B.C."/>
            <person name="Singh A."/>
            <person name="Wilkins M.J."/>
            <person name="Karaoz U."/>
            <person name="Brodie E.L."/>
            <person name="Williams K.H."/>
            <person name="Hubbard S.S."/>
            <person name="Banfield J.F."/>
        </authorList>
    </citation>
    <scope>NUCLEOTIDE SEQUENCE [LARGE SCALE GENOMIC DNA]</scope>
</reference>
<gene>
    <name evidence="1" type="ORF">A2908_01495</name>
</gene>
<name>A0A1G2ID46_9BACT</name>
<dbReference type="EMBL" id="MHPA01000025">
    <property type="protein sequence ID" value="OGZ72527.1"/>
    <property type="molecule type" value="Genomic_DNA"/>
</dbReference>
<dbReference type="PROSITE" id="PS51257">
    <property type="entry name" value="PROKAR_LIPOPROTEIN"/>
    <property type="match status" value="1"/>
</dbReference>
<dbReference type="SUPFAM" id="SSF51445">
    <property type="entry name" value="(Trans)glycosidases"/>
    <property type="match status" value="1"/>
</dbReference>
<evidence type="ECO:0000313" key="1">
    <source>
        <dbReference type="EMBL" id="OGZ72527.1"/>
    </source>
</evidence>
<accession>A0A1G2ID46</accession>
<evidence type="ECO:0000313" key="2">
    <source>
        <dbReference type="Proteomes" id="UP000176774"/>
    </source>
</evidence>
<dbReference type="Proteomes" id="UP000176774">
    <property type="component" value="Unassembled WGS sequence"/>
</dbReference>
<proteinExistence type="predicted"/>
<dbReference type="AlphaFoldDB" id="A0A1G2ID46"/>
<sequence length="335" mass="39423">MKKMFTTILLVFIISCLAVACYFFVGQAPVQEKLTWGVNFSQMQAEALKLDWKKTYLAILEDLGVKNIKLHTQWDFVEGKKDDYYFDDIDWQIEQAENHGAKMIYVVGMKTGRWPECHLPIWAEGLSKQEQQDRVLGYVKQVVTRYKDSKAIVAWQAENEPLFVFGQCPWYDKSFLLKEVAFIKSLDPTRPIIVSDSGEQSLWLGAAQAGDIVGTTMYRKLWFHIIDGFGFYGSFPIPPVFYYRKAKIIKQVFNKEVICVELQAEPWAYKLFYDIPLQEQEKTMNIKQFSANVDYAKKTGFKEFYFWGTEWWFWLKETQNKPEIWNEAKNIFKNH</sequence>
<protein>
    <submittedName>
        <fullName evidence="1">Uncharacterized protein</fullName>
    </submittedName>
</protein>
<dbReference type="InterPro" id="IPR017853">
    <property type="entry name" value="GH"/>
</dbReference>
<organism evidence="1 2">
    <name type="scientific">Candidatus Staskawiczbacteria bacterium RIFCSPLOWO2_01_FULL_38_12b</name>
    <dbReference type="NCBI Taxonomy" id="1802214"/>
    <lineage>
        <taxon>Bacteria</taxon>
        <taxon>Candidatus Staskawicziibacteriota</taxon>
    </lineage>
</organism>